<dbReference type="STRING" id="1159016.SAMN02927937_02865"/>
<dbReference type="Pfam" id="PF00041">
    <property type="entry name" value="fn3"/>
    <property type="match status" value="2"/>
</dbReference>
<sequence length="1957" mass="207247">MKKITQMCVLMFLLFIGYTSKAQVASYTFTNQIGTFTPNSTSATNVSAVEADSGISATLPIGFNFVYGTSTYTNFFMSSNGFISLGSTGSTLTTNDLSATNATNRPIIAPLWDDLDGRATVNSNNVSKASYELTGTAPNRVLTVEWLNWEWNYASTDPVISFQVKLYETTNVIQFVYRQESGSINGTGSASIGINEATGSGNGSFLNLNTNLSTPTVTSTVSVTDISTKPSNNQVFTFTPPACLYKGTVSVTNINVPTATLNLSIPASTPMDFYVTEGTEPTSSTTPTGTIATGTSSLPLTGLFPSSIYTVYVKYACTALGSGWFNTTTFKTPCGVVGNFFEGFEKTDTGTSSNNTYPYCWDYIDTVTTSGYGYVSTSSARTGNNGYYAYRSSSTGAAYNGDVILISPETDNLGNGTKQIRFWAKASSSSYVTNHKFEVYRMDGITSSANKTLLQGNIPLTDSWQEFIIPLPVTTDDYFAFSFERSGGTAGVYLDDIYYEDLDTCLYPTGITITNITQTGADISWTASTSTSVTAYEYEVRSSGAPGSGTTGLGATGTTTNATTTSATVSGLNPSINYTVYVRSICGTSIGRWIPVPVSFYTLCGVITGNFFEGFENTAIGTSSNNTHPDCWDYIDTVTTSGYGYVNDGTAYAHSGNNGYYTYRTSTTGTSYDGDIFLISPETADLGNGSKQIRFWAKVSSSSYISTHKFEVYSMDGTTSSANKTLLQGNIPLTDTWQEFIIPLPVTTDDYFAFSFERNGGASYVYLDDIYYEDITPCIFPGNLTVTNITSTTATISWNASIATGVTSYEYEVRSSGAPGSGATGLEDSGSITAPATTKNIMGLTGNTNYTVYIRSVCGASPGIWTTYPVNFQTACATFGNFYEEFDATATGSSTNNTVPTCWAYIGATSGYYGYTSTDATRTSGGKGFRYYKTTATASDDLLLVSPPTDNLGNGSKQVRFWVKVVSGTANVPVYTLDGNTATATKTQIALIPVNTTWTEYTVVLPVTTDDYFAIGYLDNSSSTQLYLDDVYYEDVPPPTITDVNKTDVLCHGANTGEISVEVEGGVLPLTYDWTPAVSTTDSATGLAGGTYTVTVTDALNRTVTETVTINEPTAIVSNSIVTNISCNGANDGSITIAPTGGVGPYTYLWNTNDTGTALTGLSAGTYSVTITDASGCTLVEDVTIIDPDVLDATGTQTDVSLYNGNDGEAVVTVTGGTSPYTYAWSPSGGTSDTASNLTAGTYTVVVTDANGCTTTEVFTITQPIPLMFQSVSQTNVSCNGGSDGTATVSVIGGNAPYTYLWTPTGGTSETATGLPAGVYNVEITDSTSNTITESFTITEPGVIVPTISNKKDVLCNGAKNGSATVTVTGGIAPFTYIWSNGTTTTNATVNNLDVGTYTVMITDANGCSSVTPATVTITQPAAIVINSANTTNVSCYGQNDGSVTVSVSGGVGPYTYTWSNGQSGTTISNLTKGNYTVTVTDVNNCSKTQTFTITEPAFVNAPVANNPNFCAGQNATLNDIVITGSNIKWYNSSTGGNVLPASTVLTNGTTYYASQTVGTCESSTRTAVQITLGQGSPLSTTQLNVCSNTRIQNMTIDGFNYTQLKWYDSATSTTPLVSSQLLATQTYYISSVTGTCESSRQAVQVTVAATVPAPTASAQTVCSNTTLNDLVVTKDPNATLNWYSSTQSMIPLANTTVVTSGTYYVQQVIGNCESSRVAVAIQVTNVTTPSIASITTCEGITIGDLNIIGSTNYIWYTDNSTTTALPDTYVITSGTYYIANEFSGCISARKNVAVNVSARPGSPTGQTAQIFGPTKMVSDIKMDQPNVSWFGSYDDAVKQINEIPKTTQLQDQTYYGILTNANGCGSMPTAVEVTISLGVQELDLAQLSYYPNPADSELNISYIEEINKVEIFTITGQKVLVKEFKSNEVKVDLSGLSSGTYMVRIQTEKASQFIKI</sequence>
<evidence type="ECO:0000256" key="2">
    <source>
        <dbReference type="SAM" id="SignalP"/>
    </source>
</evidence>
<dbReference type="CDD" id="cd00063">
    <property type="entry name" value="FN3"/>
    <property type="match status" value="2"/>
</dbReference>
<dbReference type="InterPro" id="IPR013783">
    <property type="entry name" value="Ig-like_fold"/>
</dbReference>
<feature type="signal peptide" evidence="2">
    <location>
        <begin position="1"/>
        <end position="22"/>
    </location>
</feature>
<feature type="domain" description="Fibronectin type-III" evidence="4">
    <location>
        <begin position="780"/>
        <end position="877"/>
    </location>
</feature>
<dbReference type="Pfam" id="PF18962">
    <property type="entry name" value="Por_Secre_tail"/>
    <property type="match status" value="1"/>
</dbReference>
<name>A0A1H6MZS7_9FLAO</name>
<dbReference type="InterPro" id="IPR025667">
    <property type="entry name" value="SprB_repeat"/>
</dbReference>
<dbReference type="NCBIfam" id="TIGR04183">
    <property type="entry name" value="Por_Secre_tail"/>
    <property type="match status" value="1"/>
</dbReference>
<dbReference type="Pfam" id="PF19081">
    <property type="entry name" value="Ig_7"/>
    <property type="match status" value="3"/>
</dbReference>
<dbReference type="InterPro" id="IPR036116">
    <property type="entry name" value="FN3_sf"/>
</dbReference>
<dbReference type="InterPro" id="IPR000998">
    <property type="entry name" value="MAM_dom"/>
</dbReference>
<evidence type="ECO:0000313" key="6">
    <source>
        <dbReference type="Proteomes" id="UP000199634"/>
    </source>
</evidence>
<dbReference type="RefSeq" id="WP_143037824.1">
    <property type="nucleotide sequence ID" value="NZ_FNXE01000072.1"/>
</dbReference>
<feature type="domain" description="MAM" evidence="3">
    <location>
        <begin position="602"/>
        <end position="780"/>
    </location>
</feature>
<dbReference type="Gene3D" id="2.60.40.740">
    <property type="match status" value="5"/>
</dbReference>
<evidence type="ECO:0000256" key="1">
    <source>
        <dbReference type="ARBA" id="ARBA00022729"/>
    </source>
</evidence>
<dbReference type="PROSITE" id="PS50060">
    <property type="entry name" value="MAM_2"/>
    <property type="match status" value="2"/>
</dbReference>
<gene>
    <name evidence="5" type="ORF">SAMN02927937_02865</name>
</gene>
<dbReference type="Gene3D" id="2.60.40.10">
    <property type="entry name" value="Immunoglobulins"/>
    <property type="match status" value="2"/>
</dbReference>
<dbReference type="Pfam" id="PF13573">
    <property type="entry name" value="SprB"/>
    <property type="match status" value="6"/>
</dbReference>
<proteinExistence type="predicted"/>
<feature type="non-terminal residue" evidence="5">
    <location>
        <position position="1957"/>
    </location>
</feature>
<dbReference type="EMBL" id="FNXE01000072">
    <property type="protein sequence ID" value="SEI03316.1"/>
    <property type="molecule type" value="Genomic_DNA"/>
</dbReference>
<keyword evidence="6" id="KW-1185">Reference proteome</keyword>
<dbReference type="InterPro" id="IPR013320">
    <property type="entry name" value="ConA-like_dom_sf"/>
</dbReference>
<feature type="domain" description="Fibronectin type-III" evidence="4">
    <location>
        <begin position="507"/>
        <end position="605"/>
    </location>
</feature>
<accession>A0A1H6MZS7</accession>
<dbReference type="OrthoDB" id="9805017at2"/>
<dbReference type="Proteomes" id="UP000199634">
    <property type="component" value="Unassembled WGS sequence"/>
</dbReference>
<dbReference type="InterPro" id="IPR003961">
    <property type="entry name" value="FN3_dom"/>
</dbReference>
<dbReference type="GO" id="GO:0016020">
    <property type="term" value="C:membrane"/>
    <property type="evidence" value="ECO:0007669"/>
    <property type="project" value="InterPro"/>
</dbReference>
<evidence type="ECO:0000259" key="3">
    <source>
        <dbReference type="PROSITE" id="PS50060"/>
    </source>
</evidence>
<organism evidence="5 6">
    <name type="scientific">Paenimyroides marinum</name>
    <dbReference type="NCBI Taxonomy" id="1159016"/>
    <lineage>
        <taxon>Bacteria</taxon>
        <taxon>Pseudomonadati</taxon>
        <taxon>Bacteroidota</taxon>
        <taxon>Flavobacteriia</taxon>
        <taxon>Flavobacteriales</taxon>
        <taxon>Flavobacteriaceae</taxon>
        <taxon>Paenimyroides</taxon>
    </lineage>
</organism>
<dbReference type="GO" id="GO:0005975">
    <property type="term" value="P:carbohydrate metabolic process"/>
    <property type="evidence" value="ECO:0007669"/>
    <property type="project" value="UniProtKB-ARBA"/>
</dbReference>
<protein>
    <submittedName>
        <fullName evidence="5">Por secretion system C-terminal sorting domain-containing protein</fullName>
    </submittedName>
</protein>
<evidence type="ECO:0000313" key="5">
    <source>
        <dbReference type="EMBL" id="SEI03316.1"/>
    </source>
</evidence>
<keyword evidence="1 2" id="KW-0732">Signal</keyword>
<feature type="chain" id="PRO_5011720150" evidence="2">
    <location>
        <begin position="23"/>
        <end position="1957"/>
    </location>
</feature>
<dbReference type="GO" id="GO:0004553">
    <property type="term" value="F:hydrolase activity, hydrolyzing O-glycosyl compounds"/>
    <property type="evidence" value="ECO:0007669"/>
    <property type="project" value="UniProtKB-ARBA"/>
</dbReference>
<dbReference type="SUPFAM" id="SSF49899">
    <property type="entry name" value="Concanavalin A-like lectins/glucanases"/>
    <property type="match status" value="2"/>
</dbReference>
<reference evidence="5 6" key="1">
    <citation type="submission" date="2016-10" db="EMBL/GenBank/DDBJ databases">
        <authorList>
            <person name="de Groot N.N."/>
        </authorList>
    </citation>
    <scope>NUCLEOTIDE SEQUENCE [LARGE SCALE GENOMIC DNA]</scope>
    <source>
        <strain evidence="5 6">CGMCC 1.10825</strain>
    </source>
</reference>
<dbReference type="InterPro" id="IPR044023">
    <property type="entry name" value="Ig_7"/>
</dbReference>
<evidence type="ECO:0000259" key="4">
    <source>
        <dbReference type="PROSITE" id="PS50853"/>
    </source>
</evidence>
<dbReference type="PROSITE" id="PS50853">
    <property type="entry name" value="FN3"/>
    <property type="match status" value="2"/>
</dbReference>
<dbReference type="SMART" id="SM00060">
    <property type="entry name" value="FN3"/>
    <property type="match status" value="4"/>
</dbReference>
<feature type="domain" description="MAM" evidence="3">
    <location>
        <begin position="344"/>
        <end position="507"/>
    </location>
</feature>
<dbReference type="SUPFAM" id="SSF49265">
    <property type="entry name" value="Fibronectin type III"/>
    <property type="match status" value="2"/>
</dbReference>
<dbReference type="InterPro" id="IPR026444">
    <property type="entry name" value="Secre_tail"/>
</dbReference>